<dbReference type="SUPFAM" id="SSF53098">
    <property type="entry name" value="Ribonuclease H-like"/>
    <property type="match status" value="1"/>
</dbReference>
<dbReference type="GO" id="GO:0004523">
    <property type="term" value="F:RNA-DNA hybrid ribonuclease activity"/>
    <property type="evidence" value="ECO:0007669"/>
    <property type="project" value="InterPro"/>
</dbReference>
<dbReference type="PANTHER" id="PTHR48475:SF2">
    <property type="entry name" value="RIBONUCLEASE H"/>
    <property type="match status" value="1"/>
</dbReference>
<reference evidence="2" key="1">
    <citation type="journal article" date="2025" name="Foods">
        <title>Unveiling the Microbial Signatures of Arabica Coffee Cherries: Insights into Ripeness Specific Diversity, Functional Traits, and Implications for Quality and Safety.</title>
        <authorList>
            <consortium name="RefSeq"/>
            <person name="Tenea G.N."/>
            <person name="Cifuentes V."/>
            <person name="Reyes P."/>
            <person name="Cevallos-Vallejos M."/>
        </authorList>
    </citation>
    <scope>NUCLEOTIDE SEQUENCE [LARGE SCALE GENOMIC DNA]</scope>
</reference>
<dbReference type="InterPro" id="IPR043128">
    <property type="entry name" value="Rev_trsase/Diguanyl_cyclase"/>
</dbReference>
<accession>A0A6P6VKS3</accession>
<dbReference type="InterPro" id="IPR043502">
    <property type="entry name" value="DNA/RNA_pol_sf"/>
</dbReference>
<organism evidence="2 3">
    <name type="scientific">Coffea arabica</name>
    <name type="common">Arabian coffee</name>
    <dbReference type="NCBI Taxonomy" id="13443"/>
    <lineage>
        <taxon>Eukaryota</taxon>
        <taxon>Viridiplantae</taxon>
        <taxon>Streptophyta</taxon>
        <taxon>Embryophyta</taxon>
        <taxon>Tracheophyta</taxon>
        <taxon>Spermatophyta</taxon>
        <taxon>Magnoliopsida</taxon>
        <taxon>eudicotyledons</taxon>
        <taxon>Gunneridae</taxon>
        <taxon>Pentapetalae</taxon>
        <taxon>asterids</taxon>
        <taxon>lamiids</taxon>
        <taxon>Gentianales</taxon>
        <taxon>Rubiaceae</taxon>
        <taxon>Ixoroideae</taxon>
        <taxon>Gardenieae complex</taxon>
        <taxon>Bertiereae - Coffeeae clade</taxon>
        <taxon>Coffeeae</taxon>
        <taxon>Coffea</taxon>
    </lineage>
</organism>
<dbReference type="CDD" id="cd09279">
    <property type="entry name" value="RNase_HI_like"/>
    <property type="match status" value="1"/>
</dbReference>
<dbReference type="AlphaFoldDB" id="A0A6P6VKS3"/>
<dbReference type="Proteomes" id="UP001652660">
    <property type="component" value="Chromosome 2c"/>
</dbReference>
<dbReference type="Pfam" id="PF17919">
    <property type="entry name" value="RT_RNaseH_2"/>
    <property type="match status" value="1"/>
</dbReference>
<dbReference type="Gene3D" id="3.30.420.10">
    <property type="entry name" value="Ribonuclease H-like superfamily/Ribonuclease H"/>
    <property type="match status" value="1"/>
</dbReference>
<name>A0A6P6VKS3_COFAR</name>
<protein>
    <recommendedName>
        <fullName evidence="1">RNase H type-1 domain-containing protein</fullName>
    </recommendedName>
</protein>
<dbReference type="RefSeq" id="XP_027103060.2">
    <property type="nucleotide sequence ID" value="XM_027247259.2"/>
</dbReference>
<dbReference type="OrthoDB" id="1928766at2759"/>
<evidence type="ECO:0000259" key="1">
    <source>
        <dbReference type="PROSITE" id="PS50879"/>
    </source>
</evidence>
<dbReference type="InterPro" id="IPR036397">
    <property type="entry name" value="RNaseH_sf"/>
</dbReference>
<dbReference type="SUPFAM" id="SSF56672">
    <property type="entry name" value="DNA/RNA polymerases"/>
    <property type="match status" value="1"/>
</dbReference>
<dbReference type="GO" id="GO:0003676">
    <property type="term" value="F:nucleic acid binding"/>
    <property type="evidence" value="ECO:0007669"/>
    <property type="project" value="InterPro"/>
</dbReference>
<evidence type="ECO:0000313" key="3">
    <source>
        <dbReference type="RefSeq" id="XP_027103060.2"/>
    </source>
</evidence>
<evidence type="ECO:0000313" key="2">
    <source>
        <dbReference type="Proteomes" id="UP001652660"/>
    </source>
</evidence>
<dbReference type="PROSITE" id="PS50879">
    <property type="entry name" value="RNASE_H_1"/>
    <property type="match status" value="1"/>
</dbReference>
<dbReference type="Gene3D" id="3.30.70.270">
    <property type="match status" value="1"/>
</dbReference>
<keyword evidence="2" id="KW-1185">Reference proteome</keyword>
<gene>
    <name evidence="3" type="primary">LOC113724348</name>
</gene>
<dbReference type="PANTHER" id="PTHR48475">
    <property type="entry name" value="RIBONUCLEASE H"/>
    <property type="match status" value="1"/>
</dbReference>
<sequence>MDMAPPRNVKEVQRLTGRMAALNRFPSRSAVRGLPFFNVLKAPKDFQWTEECQRAFADLKAYLAELPTLTALEQGETLFLYLSACNKAVSAVLVREDRGVQRPIYYVNRALQGPETRYTPAEKLVLALVHAARKLRPYFQAHSIVIVTDQPLRQILAKPEALADFLAEGANLTLTELSPLREDVRLRKPWVLFVDGASSKEGSGAGLLLISPTGEELTYALRFDFPASNNEAEYEALLTGLRIAHQMGITAIKVRSDSQLVVLQVRGEYEVKEEIMKKYLAKVQEAIAPFDTFEIERVPRSQNKLADALSKLASSSFAHLNKEVLVEVVKQKSIDQI</sequence>
<dbReference type="GeneID" id="113724348"/>
<feature type="domain" description="RNase H type-1" evidence="1">
    <location>
        <begin position="186"/>
        <end position="315"/>
    </location>
</feature>
<dbReference type="InterPro" id="IPR002156">
    <property type="entry name" value="RNaseH_domain"/>
</dbReference>
<proteinExistence type="predicted"/>
<reference evidence="3" key="2">
    <citation type="submission" date="2025-08" db="UniProtKB">
        <authorList>
            <consortium name="RefSeq"/>
        </authorList>
    </citation>
    <scope>IDENTIFICATION</scope>
    <source>
        <tissue evidence="3">Leaves</tissue>
    </source>
</reference>
<dbReference type="GO" id="GO:0006310">
    <property type="term" value="P:DNA recombination"/>
    <property type="evidence" value="ECO:0007669"/>
    <property type="project" value="UniProtKB-KW"/>
</dbReference>
<dbReference type="Pfam" id="PF13456">
    <property type="entry name" value="RVT_3"/>
    <property type="match status" value="1"/>
</dbReference>
<dbReference type="InterPro" id="IPR012337">
    <property type="entry name" value="RNaseH-like_sf"/>
</dbReference>
<dbReference type="InterPro" id="IPR041577">
    <property type="entry name" value="RT_RNaseH_2"/>
</dbReference>